<dbReference type="PROSITE" id="PS00094">
    <property type="entry name" value="C5_MTASE_1"/>
    <property type="match status" value="1"/>
</dbReference>
<proteinExistence type="inferred from homology"/>
<dbReference type="Gene3D" id="3.40.50.150">
    <property type="entry name" value="Vaccinia Virus protein VP39"/>
    <property type="match status" value="1"/>
</dbReference>
<dbReference type="SUPFAM" id="SSF53335">
    <property type="entry name" value="S-adenosyl-L-methionine-dependent methyltransferases"/>
    <property type="match status" value="1"/>
</dbReference>
<dbReference type="PANTHER" id="PTHR10629:SF52">
    <property type="entry name" value="DNA (CYTOSINE-5)-METHYLTRANSFERASE 1"/>
    <property type="match status" value="1"/>
</dbReference>
<dbReference type="PROSITE" id="PS51679">
    <property type="entry name" value="SAM_MT_C5"/>
    <property type="match status" value="1"/>
</dbReference>
<dbReference type="InterPro" id="IPR029063">
    <property type="entry name" value="SAM-dependent_MTases_sf"/>
</dbReference>
<dbReference type="Gene3D" id="3.90.120.10">
    <property type="entry name" value="DNA Methylase, subunit A, domain 2"/>
    <property type="match status" value="1"/>
</dbReference>
<dbReference type="Proteomes" id="UP001465119">
    <property type="component" value="Unassembled WGS sequence"/>
</dbReference>
<gene>
    <name evidence="7" type="ORF">WMO20_02525</name>
</gene>
<dbReference type="PRINTS" id="PR00105">
    <property type="entry name" value="C5METTRFRASE"/>
</dbReference>
<dbReference type="GO" id="GO:0008168">
    <property type="term" value="F:methyltransferase activity"/>
    <property type="evidence" value="ECO:0007669"/>
    <property type="project" value="UniProtKB-KW"/>
</dbReference>
<reference evidence="7 8" key="1">
    <citation type="submission" date="2024-03" db="EMBL/GenBank/DDBJ databases">
        <title>Human intestinal bacterial collection.</title>
        <authorList>
            <person name="Pauvert C."/>
            <person name="Hitch T.C.A."/>
            <person name="Clavel T."/>
        </authorList>
    </citation>
    <scope>NUCLEOTIDE SEQUENCE [LARGE SCALE GENOMIC DNA]</scope>
    <source>
        <strain evidence="7 8">CLA-AA-H281</strain>
    </source>
</reference>
<dbReference type="EMBL" id="JBBMEN010000002">
    <property type="protein sequence ID" value="MEQ2384815.1"/>
    <property type="molecule type" value="Genomic_DNA"/>
</dbReference>
<dbReference type="InterPro" id="IPR018117">
    <property type="entry name" value="C5_DNA_meth_AS"/>
</dbReference>
<organism evidence="7 8">
    <name type="scientific">Faecalibacterium intestinale</name>
    <dbReference type="NCBI Taxonomy" id="3133155"/>
    <lineage>
        <taxon>Bacteria</taxon>
        <taxon>Bacillati</taxon>
        <taxon>Bacillota</taxon>
        <taxon>Clostridia</taxon>
        <taxon>Eubacteriales</taxon>
        <taxon>Oscillospiraceae</taxon>
        <taxon>Faecalibacterium</taxon>
    </lineage>
</organism>
<comment type="similarity">
    <text evidence="6">Belongs to the class I-like SAM-binding methyltransferase superfamily. C5-methyltransferase family.</text>
</comment>
<dbReference type="Pfam" id="PF00145">
    <property type="entry name" value="DNA_methylase"/>
    <property type="match status" value="1"/>
</dbReference>
<evidence type="ECO:0000313" key="8">
    <source>
        <dbReference type="Proteomes" id="UP001465119"/>
    </source>
</evidence>
<keyword evidence="2 6" id="KW-0489">Methyltransferase</keyword>
<evidence type="ECO:0000256" key="3">
    <source>
        <dbReference type="ARBA" id="ARBA00022679"/>
    </source>
</evidence>
<feature type="active site" evidence="6">
    <location>
        <position position="266"/>
    </location>
</feature>
<keyword evidence="3 6" id="KW-0808">Transferase</keyword>
<evidence type="ECO:0000256" key="4">
    <source>
        <dbReference type="ARBA" id="ARBA00022691"/>
    </source>
</evidence>
<sequence>MKAHSEKSMCLAGNFVDRNTNQNGSGVKEDTSFTLNTVDRHAVAYRELQYDSYIEDDVSGTLKKSGGALGGGSETVVCEEREQPDWIVRRLIPLECSRLQGFPDGWAEIESLKNPKEFNFWREVYARSCEIKKTKPKQTILRADGAKSDEALMRWHDGLHSLAAEYAMWGNGMALPNAIFFVQNAFRELGKPPHEVKLGSLFDGSGTMPLCAAMCGGHPVWASEVEPYPIAVTRTHLPNMKHLGSVTEIKGSKIEPVDIITFGSPCQDLSIAGKRAGLKGERSGLFREAIRIIREMLAATNGRYPRFVIWENVPGALSSNGGEDFEVVLNELLGLREFTGGGAAKFIRQHGKWRNFANYGAVAYRIVNAQFWGVPQRRRRIYAICDTCGESAGVVVFERKGTQWNFDPCIPQGGEVAGLTADCYSWHDRMVASKPSAGGAAAYTMKIRGGCEGGGKGALVQEELSATLATHQDQTLFESHGCFPINTMLATRYKALGRGTGLGIGNDGDPQYTITKGHEHAVAYSVGDVPDTAFANAGDTVARTLTARADGSPMIDRGPNIVTQKGK</sequence>
<keyword evidence="8" id="KW-1185">Reference proteome</keyword>
<name>A0ABV1C0F4_9FIRM</name>
<dbReference type="RefSeq" id="WP_349185735.1">
    <property type="nucleotide sequence ID" value="NZ_JBBMEN010000002.1"/>
</dbReference>
<protein>
    <recommendedName>
        <fullName evidence="1">DNA (cytosine-5-)-methyltransferase</fullName>
        <ecNumber evidence="1">2.1.1.37</ecNumber>
    </recommendedName>
</protein>
<keyword evidence="5" id="KW-0680">Restriction system</keyword>
<dbReference type="InterPro" id="IPR050390">
    <property type="entry name" value="C5-Methyltransferase"/>
</dbReference>
<evidence type="ECO:0000256" key="5">
    <source>
        <dbReference type="ARBA" id="ARBA00022747"/>
    </source>
</evidence>
<accession>A0ABV1C0F4</accession>
<evidence type="ECO:0000256" key="6">
    <source>
        <dbReference type="PROSITE-ProRule" id="PRU01016"/>
    </source>
</evidence>
<dbReference type="EC" id="2.1.1.37" evidence="1"/>
<comment type="caution">
    <text evidence="7">The sequence shown here is derived from an EMBL/GenBank/DDBJ whole genome shotgun (WGS) entry which is preliminary data.</text>
</comment>
<dbReference type="GO" id="GO:0032259">
    <property type="term" value="P:methylation"/>
    <property type="evidence" value="ECO:0007669"/>
    <property type="project" value="UniProtKB-KW"/>
</dbReference>
<dbReference type="InterPro" id="IPR001525">
    <property type="entry name" value="C5_MeTfrase"/>
</dbReference>
<evidence type="ECO:0000256" key="1">
    <source>
        <dbReference type="ARBA" id="ARBA00011975"/>
    </source>
</evidence>
<evidence type="ECO:0000313" key="7">
    <source>
        <dbReference type="EMBL" id="MEQ2384815.1"/>
    </source>
</evidence>
<dbReference type="PANTHER" id="PTHR10629">
    <property type="entry name" value="CYTOSINE-SPECIFIC METHYLTRANSFERASE"/>
    <property type="match status" value="1"/>
</dbReference>
<keyword evidence="4 6" id="KW-0949">S-adenosyl-L-methionine</keyword>
<evidence type="ECO:0000256" key="2">
    <source>
        <dbReference type="ARBA" id="ARBA00022603"/>
    </source>
</evidence>